<evidence type="ECO:0000259" key="5">
    <source>
        <dbReference type="Pfam" id="PF02826"/>
    </source>
</evidence>
<comment type="caution">
    <text evidence="6">The sequence shown here is derived from an EMBL/GenBank/DDBJ whole genome shotgun (WGS) entry which is preliminary data.</text>
</comment>
<dbReference type="PANTHER" id="PTHR43333">
    <property type="entry name" value="2-HACID_DH_C DOMAIN-CONTAINING PROTEIN"/>
    <property type="match status" value="1"/>
</dbReference>
<feature type="domain" description="D-isomer specific 2-hydroxyacid dehydrogenase catalytic" evidence="4">
    <location>
        <begin position="33"/>
        <end position="317"/>
    </location>
</feature>
<dbReference type="AlphaFoldDB" id="A0A2N3PQ37"/>
<accession>A0A2N3PQ37</accession>
<dbReference type="Proteomes" id="UP000233293">
    <property type="component" value="Unassembled WGS sequence"/>
</dbReference>
<evidence type="ECO:0000256" key="1">
    <source>
        <dbReference type="ARBA" id="ARBA00023002"/>
    </source>
</evidence>
<dbReference type="EMBL" id="PIUM01000031">
    <property type="protein sequence ID" value="PKU22507.1"/>
    <property type="molecule type" value="Genomic_DNA"/>
</dbReference>
<comment type="similarity">
    <text evidence="3">Belongs to the D-isomer specific 2-hydroxyacid dehydrogenase family.</text>
</comment>
<dbReference type="SUPFAM" id="SSF51735">
    <property type="entry name" value="NAD(P)-binding Rossmann-fold domains"/>
    <property type="match status" value="1"/>
</dbReference>
<dbReference type="PANTHER" id="PTHR43333:SF1">
    <property type="entry name" value="D-ISOMER SPECIFIC 2-HYDROXYACID DEHYDROGENASE NAD-BINDING DOMAIN-CONTAINING PROTEIN"/>
    <property type="match status" value="1"/>
</dbReference>
<dbReference type="Gene3D" id="3.40.50.720">
    <property type="entry name" value="NAD(P)-binding Rossmann-like Domain"/>
    <property type="match status" value="2"/>
</dbReference>
<dbReference type="InterPro" id="IPR006140">
    <property type="entry name" value="D-isomer_DH_NAD-bd"/>
</dbReference>
<dbReference type="GO" id="GO:0016616">
    <property type="term" value="F:oxidoreductase activity, acting on the CH-OH group of donors, NAD or NADP as acceptor"/>
    <property type="evidence" value="ECO:0007669"/>
    <property type="project" value="InterPro"/>
</dbReference>
<protein>
    <submittedName>
        <fullName evidence="6">D-2-hydroxyacid dehydrogenase</fullName>
    </submittedName>
</protein>
<feature type="domain" description="D-isomer specific 2-hydroxyacid dehydrogenase NAD-binding" evidence="5">
    <location>
        <begin position="109"/>
        <end position="285"/>
    </location>
</feature>
<dbReference type="InterPro" id="IPR006139">
    <property type="entry name" value="D-isomer_2_OHA_DH_cat_dom"/>
</dbReference>
<dbReference type="GO" id="GO:0051287">
    <property type="term" value="F:NAD binding"/>
    <property type="evidence" value="ECO:0007669"/>
    <property type="project" value="InterPro"/>
</dbReference>
<sequence length="319" mass="33288">MRILFAGPLACKVAQNLADAGPLVDYESCGAFAELIDRLPGADAIVIQNPGLDEGRALMAALSDAGNSVRWIQVVTAGYETLASLGVPEGIVVTNQGGAVAPVVAEHALALVLAQQRRLSEVWARSSRKEWNKTFLPPIAALEGQTVTVLGYGHVGRNLASRAKAFDARVIGVTRRPHADPFADEMHPLSALPEILPQSDVLAVTIALTPETRHIVGASELALLKPGAVLVNVSRGGTVDPGALADALHEGRLSAALLDVTEPEPLPPESPLWQAPNLVISPHVAGAGSARVIGRICAVVADNIGRYRAGAPLANQVHV</sequence>
<keyword evidence="2" id="KW-0520">NAD</keyword>
<reference evidence="7" key="1">
    <citation type="submission" date="2017-12" db="EMBL/GenBank/DDBJ databases">
        <title>Draft genome sequence of Telmatospirillum siberiense 26-4b1T, an acidotolerant peatland alphaproteobacterium potentially involved in sulfur cycling.</title>
        <authorList>
            <person name="Hausmann B."/>
            <person name="Pjevac P."/>
            <person name="Schreck K."/>
            <person name="Herbold C.W."/>
            <person name="Daims H."/>
            <person name="Wagner M."/>
            <person name="Pester M."/>
            <person name="Loy A."/>
        </authorList>
    </citation>
    <scope>NUCLEOTIDE SEQUENCE [LARGE SCALE GENOMIC DNA]</scope>
    <source>
        <strain evidence="7">26-4b1</strain>
    </source>
</reference>
<keyword evidence="1 3" id="KW-0560">Oxidoreductase</keyword>
<dbReference type="Pfam" id="PF02826">
    <property type="entry name" value="2-Hacid_dh_C"/>
    <property type="match status" value="1"/>
</dbReference>
<proteinExistence type="inferred from homology"/>
<dbReference type="CDD" id="cd05300">
    <property type="entry name" value="2-Hacid_dh_1"/>
    <property type="match status" value="1"/>
</dbReference>
<organism evidence="6 7">
    <name type="scientific">Telmatospirillum siberiense</name>
    <dbReference type="NCBI Taxonomy" id="382514"/>
    <lineage>
        <taxon>Bacteria</taxon>
        <taxon>Pseudomonadati</taxon>
        <taxon>Pseudomonadota</taxon>
        <taxon>Alphaproteobacteria</taxon>
        <taxon>Rhodospirillales</taxon>
        <taxon>Rhodospirillaceae</taxon>
        <taxon>Telmatospirillum</taxon>
    </lineage>
</organism>
<evidence type="ECO:0000313" key="7">
    <source>
        <dbReference type="Proteomes" id="UP000233293"/>
    </source>
</evidence>
<dbReference type="RefSeq" id="WP_101252705.1">
    <property type="nucleotide sequence ID" value="NZ_PIUM01000031.1"/>
</dbReference>
<dbReference type="OrthoDB" id="9793626at2"/>
<dbReference type="InterPro" id="IPR036291">
    <property type="entry name" value="NAD(P)-bd_dom_sf"/>
</dbReference>
<dbReference type="SUPFAM" id="SSF52283">
    <property type="entry name" value="Formate/glycerate dehydrogenase catalytic domain-like"/>
    <property type="match status" value="1"/>
</dbReference>
<evidence type="ECO:0000256" key="3">
    <source>
        <dbReference type="RuleBase" id="RU003719"/>
    </source>
</evidence>
<evidence type="ECO:0000259" key="4">
    <source>
        <dbReference type="Pfam" id="PF00389"/>
    </source>
</evidence>
<dbReference type="Pfam" id="PF00389">
    <property type="entry name" value="2-Hacid_dh"/>
    <property type="match status" value="1"/>
</dbReference>
<gene>
    <name evidence="6" type="ORF">CWS72_21525</name>
</gene>
<name>A0A2N3PQ37_9PROT</name>
<evidence type="ECO:0000256" key="2">
    <source>
        <dbReference type="ARBA" id="ARBA00023027"/>
    </source>
</evidence>
<evidence type="ECO:0000313" key="6">
    <source>
        <dbReference type="EMBL" id="PKU22507.1"/>
    </source>
</evidence>
<keyword evidence="7" id="KW-1185">Reference proteome</keyword>